<evidence type="ECO:0000256" key="1">
    <source>
        <dbReference type="SAM" id="SignalP"/>
    </source>
</evidence>
<dbReference type="AlphaFoldDB" id="A0A250JBD7"/>
<dbReference type="Proteomes" id="UP000217257">
    <property type="component" value="Chromosome"/>
</dbReference>
<evidence type="ECO:0000313" key="4">
    <source>
        <dbReference type="Proteomes" id="UP000217257"/>
    </source>
</evidence>
<dbReference type="InterPro" id="IPR045426">
    <property type="entry name" value="ADYC"/>
</dbReference>
<accession>A0A250JBD7</accession>
<keyword evidence="1" id="KW-0732">Signal</keyword>
<feature type="chain" id="PRO_5013327001" description="ADYC domain-containing protein" evidence="1">
    <location>
        <begin position="20"/>
        <end position="338"/>
    </location>
</feature>
<proteinExistence type="predicted"/>
<organism evidence="3 4">
    <name type="scientific">Cystobacter fuscus</name>
    <dbReference type="NCBI Taxonomy" id="43"/>
    <lineage>
        <taxon>Bacteria</taxon>
        <taxon>Pseudomonadati</taxon>
        <taxon>Myxococcota</taxon>
        <taxon>Myxococcia</taxon>
        <taxon>Myxococcales</taxon>
        <taxon>Cystobacterineae</taxon>
        <taxon>Archangiaceae</taxon>
        <taxon>Cystobacter</taxon>
    </lineage>
</organism>
<feature type="signal peptide" evidence="1">
    <location>
        <begin position="1"/>
        <end position="19"/>
    </location>
</feature>
<reference evidence="3 4" key="1">
    <citation type="submission" date="2017-06" db="EMBL/GenBank/DDBJ databases">
        <title>Sequencing and comparative analysis of myxobacterial genomes.</title>
        <authorList>
            <person name="Rupp O."/>
            <person name="Goesmann A."/>
            <person name="Sogaard-Andersen L."/>
        </authorList>
    </citation>
    <scope>NUCLEOTIDE SEQUENCE [LARGE SCALE GENOMIC DNA]</scope>
    <source>
        <strain evidence="3 4">DSM 52655</strain>
    </source>
</reference>
<name>A0A250JBD7_9BACT</name>
<gene>
    <name evidence="3" type="ORF">CYFUS_006350</name>
</gene>
<evidence type="ECO:0000259" key="2">
    <source>
        <dbReference type="Pfam" id="PF20032"/>
    </source>
</evidence>
<dbReference type="KEGG" id="cfus:CYFUS_006350"/>
<feature type="domain" description="ADYC" evidence="2">
    <location>
        <begin position="96"/>
        <end position="279"/>
    </location>
</feature>
<dbReference type="RefSeq" id="WP_095988687.1">
    <property type="nucleotide sequence ID" value="NZ_CP022098.1"/>
</dbReference>
<dbReference type="Pfam" id="PF20032">
    <property type="entry name" value="ADYC"/>
    <property type="match status" value="1"/>
</dbReference>
<protein>
    <recommendedName>
        <fullName evidence="2">ADYC domain-containing protein</fullName>
    </recommendedName>
</protein>
<sequence length="338" mass="36135">MKSHLLVVACLVVSAPALAAPPASKEARPPPCQDQTIERSIWPQGTSLWGTGRQVAEREMSSVLASVEMGRARLGDKTLSGLRLKGGRLVAPSASQELVGAVLQGAASDGTPVEVAVCGAEVLAKDSSLVWYRIQVWNGVSASWEDPCVATGRVPSPRALAVPGVWDESGARSDKGGKFTFACENGAIAKCVNWGYRPWAKKGGGSLAELHQACTRMARADYCGDGRSHTREDNLIDVYDGLSVLTRTTESSEAWDVKRASFEAAWSAEGATCLSRTRDGQEVETLMAQCPGRFEMAQKDLGEGDQCTVVRKGGAKAVLLRNRSYGRDEQVMHQGVAR</sequence>
<dbReference type="EMBL" id="CP022098">
    <property type="protein sequence ID" value="ATB40888.1"/>
    <property type="molecule type" value="Genomic_DNA"/>
</dbReference>
<evidence type="ECO:0000313" key="3">
    <source>
        <dbReference type="EMBL" id="ATB40888.1"/>
    </source>
</evidence>